<dbReference type="InterPro" id="IPR037185">
    <property type="entry name" value="EmrE-like"/>
</dbReference>
<feature type="transmembrane region" description="Helical" evidence="6">
    <location>
        <begin position="122"/>
        <end position="141"/>
    </location>
</feature>
<keyword evidence="3 6" id="KW-0812">Transmembrane</keyword>
<name>A0A7W7B697_9SPHN</name>
<dbReference type="RefSeq" id="WP_184071775.1">
    <property type="nucleotide sequence ID" value="NZ_JACHNZ010000060.1"/>
</dbReference>
<evidence type="ECO:0000256" key="2">
    <source>
        <dbReference type="ARBA" id="ARBA00007362"/>
    </source>
</evidence>
<dbReference type="SUPFAM" id="SSF103481">
    <property type="entry name" value="Multidrug resistance efflux transporter EmrE"/>
    <property type="match status" value="2"/>
</dbReference>
<keyword evidence="5 6" id="KW-0472">Membrane</keyword>
<feature type="transmembrane region" description="Helical" evidence="6">
    <location>
        <begin position="153"/>
        <end position="174"/>
    </location>
</feature>
<feature type="domain" description="EamA" evidence="7">
    <location>
        <begin position="157"/>
        <end position="292"/>
    </location>
</feature>
<reference evidence="8 9" key="1">
    <citation type="submission" date="2020-08" db="EMBL/GenBank/DDBJ databases">
        <title>Genomic Encyclopedia of Type Strains, Phase IV (KMG-IV): sequencing the most valuable type-strain genomes for metagenomic binning, comparative biology and taxonomic classification.</title>
        <authorList>
            <person name="Goeker M."/>
        </authorList>
    </citation>
    <scope>NUCLEOTIDE SEQUENCE [LARGE SCALE GENOMIC DNA]</scope>
    <source>
        <strain evidence="8 9">DSM 17328</strain>
    </source>
</reference>
<feature type="transmembrane region" description="Helical" evidence="6">
    <location>
        <begin position="9"/>
        <end position="27"/>
    </location>
</feature>
<dbReference type="EMBL" id="JACHNZ010000060">
    <property type="protein sequence ID" value="MBB4633825.1"/>
    <property type="molecule type" value="Genomic_DNA"/>
</dbReference>
<feature type="transmembrane region" description="Helical" evidence="6">
    <location>
        <begin position="94"/>
        <end position="113"/>
    </location>
</feature>
<feature type="transmembrane region" description="Helical" evidence="6">
    <location>
        <begin position="248"/>
        <end position="267"/>
    </location>
</feature>
<dbReference type="InterPro" id="IPR000620">
    <property type="entry name" value="EamA_dom"/>
</dbReference>
<feature type="transmembrane region" description="Helical" evidence="6">
    <location>
        <begin position="186"/>
        <end position="206"/>
    </location>
</feature>
<comment type="caution">
    <text evidence="8">The sequence shown here is derived from an EMBL/GenBank/DDBJ whole genome shotgun (WGS) entry which is preliminary data.</text>
</comment>
<sequence length="311" mass="33092">MIRPGLSRIVLPFAAVTLIWGTTWYVIKTQLGVVPPEWSVAYRFMGASFIMFAACALMRRPLRFPLAAHGFFMLLGVFQFAGNFNFVYQASQTVTSGLIAVVFALLVIPNALFARLFLKQPVSARFVVGAALGIAGVALLFERELGADGWSGPIAAGLGLTLVGVMFASVANVMQGTARARSYDMFGMLAWSMLYGALVDIAYAWAMRGPPVIAWTPLYLGGIFYLAAIASALAFVLYFNVIRLVGPAWAAYSGVFIPFIAMTISTLLEGYRWSPLAVAGAALAVVGLVIALRARRVPAGAAAAGGTTGRS</sequence>
<dbReference type="Pfam" id="PF00892">
    <property type="entry name" value="EamA"/>
    <property type="match status" value="2"/>
</dbReference>
<evidence type="ECO:0000313" key="9">
    <source>
        <dbReference type="Proteomes" id="UP000566324"/>
    </source>
</evidence>
<organism evidence="8 9">
    <name type="scientific">Sphingosinicella soli</name>
    <dbReference type="NCBI Taxonomy" id="333708"/>
    <lineage>
        <taxon>Bacteria</taxon>
        <taxon>Pseudomonadati</taxon>
        <taxon>Pseudomonadota</taxon>
        <taxon>Alphaproteobacteria</taxon>
        <taxon>Sphingomonadales</taxon>
        <taxon>Sphingosinicellaceae</taxon>
        <taxon>Sphingosinicella</taxon>
    </lineage>
</organism>
<gene>
    <name evidence="8" type="ORF">GGQ98_003481</name>
</gene>
<feature type="transmembrane region" description="Helical" evidence="6">
    <location>
        <begin position="273"/>
        <end position="292"/>
    </location>
</feature>
<proteinExistence type="inferred from homology"/>
<evidence type="ECO:0000256" key="5">
    <source>
        <dbReference type="ARBA" id="ARBA00023136"/>
    </source>
</evidence>
<feature type="transmembrane region" description="Helical" evidence="6">
    <location>
        <begin position="218"/>
        <end position="241"/>
    </location>
</feature>
<evidence type="ECO:0000256" key="4">
    <source>
        <dbReference type="ARBA" id="ARBA00022989"/>
    </source>
</evidence>
<comment type="subcellular location">
    <subcellularLocation>
        <location evidence="1">Membrane</location>
        <topology evidence="1">Multi-pass membrane protein</topology>
    </subcellularLocation>
</comment>
<feature type="transmembrane region" description="Helical" evidence="6">
    <location>
        <begin position="39"/>
        <end position="58"/>
    </location>
</feature>
<dbReference type="AlphaFoldDB" id="A0A7W7B697"/>
<keyword evidence="9" id="KW-1185">Reference proteome</keyword>
<evidence type="ECO:0000256" key="1">
    <source>
        <dbReference type="ARBA" id="ARBA00004141"/>
    </source>
</evidence>
<dbReference type="PANTHER" id="PTHR32322:SF2">
    <property type="entry name" value="EAMA DOMAIN-CONTAINING PROTEIN"/>
    <property type="match status" value="1"/>
</dbReference>
<dbReference type="GO" id="GO:0016020">
    <property type="term" value="C:membrane"/>
    <property type="evidence" value="ECO:0007669"/>
    <property type="project" value="UniProtKB-SubCell"/>
</dbReference>
<evidence type="ECO:0000256" key="6">
    <source>
        <dbReference type="SAM" id="Phobius"/>
    </source>
</evidence>
<feature type="domain" description="EamA" evidence="7">
    <location>
        <begin position="13"/>
        <end position="141"/>
    </location>
</feature>
<comment type="similarity">
    <text evidence="2">Belongs to the EamA transporter family.</text>
</comment>
<dbReference type="Proteomes" id="UP000566324">
    <property type="component" value="Unassembled WGS sequence"/>
</dbReference>
<dbReference type="PANTHER" id="PTHR32322">
    <property type="entry name" value="INNER MEMBRANE TRANSPORTER"/>
    <property type="match status" value="1"/>
</dbReference>
<accession>A0A7W7B697</accession>
<keyword evidence="4 6" id="KW-1133">Transmembrane helix</keyword>
<dbReference type="InterPro" id="IPR050638">
    <property type="entry name" value="AA-Vitamin_Transporters"/>
</dbReference>
<evidence type="ECO:0000259" key="7">
    <source>
        <dbReference type="Pfam" id="PF00892"/>
    </source>
</evidence>
<feature type="transmembrane region" description="Helical" evidence="6">
    <location>
        <begin position="70"/>
        <end position="88"/>
    </location>
</feature>
<evidence type="ECO:0000256" key="3">
    <source>
        <dbReference type="ARBA" id="ARBA00022692"/>
    </source>
</evidence>
<protein>
    <submittedName>
        <fullName evidence="8">Drug/metabolite transporter (DMT)-like permease</fullName>
    </submittedName>
</protein>
<evidence type="ECO:0000313" key="8">
    <source>
        <dbReference type="EMBL" id="MBB4633825.1"/>
    </source>
</evidence>